<dbReference type="Gene3D" id="3.10.450.160">
    <property type="entry name" value="inner membrane protein cigr"/>
    <property type="match status" value="1"/>
</dbReference>
<dbReference type="RefSeq" id="WP_275680698.1">
    <property type="nucleotide sequence ID" value="NZ_JAJLJH010000001.1"/>
</dbReference>
<feature type="region of interest" description="Disordered" evidence="1">
    <location>
        <begin position="23"/>
        <end position="79"/>
    </location>
</feature>
<comment type="caution">
    <text evidence="3">The sequence shown here is derived from an EMBL/GenBank/DDBJ whole genome shotgun (WGS) entry which is preliminary data.</text>
</comment>
<feature type="compositionally biased region" description="Basic and acidic residues" evidence="1">
    <location>
        <begin position="26"/>
        <end position="40"/>
    </location>
</feature>
<name>A0A9X1YEW6_9BURK</name>
<evidence type="ECO:0000313" key="4">
    <source>
        <dbReference type="Proteomes" id="UP001139353"/>
    </source>
</evidence>
<keyword evidence="4" id="KW-1185">Reference proteome</keyword>
<keyword evidence="2" id="KW-0732">Signal</keyword>
<protein>
    <submittedName>
        <fullName evidence="3">RcnB family protein</fullName>
    </submittedName>
</protein>
<feature type="chain" id="PRO_5040793868" evidence="2">
    <location>
        <begin position="25"/>
        <end position="175"/>
    </location>
</feature>
<proteinExistence type="predicted"/>
<evidence type="ECO:0000313" key="3">
    <source>
        <dbReference type="EMBL" id="MCK9684671.1"/>
    </source>
</evidence>
<sequence>MRSPLKLSLAFAAVTLMAAGSSFAQQHEEHGEPPRAEAHPAPHGPEGHPAPHGPEAHPAEPHAGPSGYQRPAAPQGWDARPKTFDRAAYQHNFKAARSYKVGPYHRPGGWVNRHWGYGDRLPRAYWAPQYLLADYWLFGLEVPPVDYEWVRVGDDALLINTSNGDVLQAEYGVFG</sequence>
<evidence type="ECO:0000256" key="2">
    <source>
        <dbReference type="SAM" id="SignalP"/>
    </source>
</evidence>
<dbReference type="InterPro" id="IPR024572">
    <property type="entry name" value="RcnB"/>
</dbReference>
<feature type="signal peptide" evidence="2">
    <location>
        <begin position="1"/>
        <end position="24"/>
    </location>
</feature>
<evidence type="ECO:0000256" key="1">
    <source>
        <dbReference type="SAM" id="MobiDB-lite"/>
    </source>
</evidence>
<accession>A0A9X1YEW6</accession>
<dbReference type="Proteomes" id="UP001139353">
    <property type="component" value="Unassembled WGS sequence"/>
</dbReference>
<organism evidence="3 4">
    <name type="scientific">Scleromatobacter humisilvae</name>
    <dbReference type="NCBI Taxonomy" id="2897159"/>
    <lineage>
        <taxon>Bacteria</taxon>
        <taxon>Pseudomonadati</taxon>
        <taxon>Pseudomonadota</taxon>
        <taxon>Betaproteobacteria</taxon>
        <taxon>Burkholderiales</taxon>
        <taxon>Sphaerotilaceae</taxon>
        <taxon>Scleromatobacter</taxon>
    </lineage>
</organism>
<dbReference type="Pfam" id="PF11776">
    <property type="entry name" value="RcnB"/>
    <property type="match status" value="1"/>
</dbReference>
<gene>
    <name evidence="3" type="ORF">LPC04_03005</name>
</gene>
<dbReference type="EMBL" id="JAJLJH010000001">
    <property type="protein sequence ID" value="MCK9684671.1"/>
    <property type="molecule type" value="Genomic_DNA"/>
</dbReference>
<reference evidence="3" key="1">
    <citation type="submission" date="2021-11" db="EMBL/GenBank/DDBJ databases">
        <title>BS-T2-15 a new species belonging to the Comamonadaceae family isolated from the soil of a French oak forest.</title>
        <authorList>
            <person name="Mieszkin S."/>
            <person name="Alain K."/>
        </authorList>
    </citation>
    <scope>NUCLEOTIDE SEQUENCE</scope>
    <source>
        <strain evidence="3">BS-T2-15</strain>
    </source>
</reference>
<dbReference type="AlphaFoldDB" id="A0A9X1YEW6"/>